<dbReference type="Proteomes" id="UP001151582">
    <property type="component" value="Unassembled WGS sequence"/>
</dbReference>
<proteinExistence type="predicted"/>
<sequence>MSLPKPQGPLPAQSPTNRQLPGRLPRPRQSSSSLPPPRRRWFQTFGRVLRKPFRWLRGTQYPYISPEMSSSVAQLVYSQHPHRHLWHSELGNGSTAMPQPIEARALPPSTYLHPVQLGLPINPGSNVALYPAHHGPPGQGRPEQFYPGITGPVYASSRPHICRLCQLHREHPQSPDMARDPSYGSPTTTALMRSKTSKANMLRSRGSQCSLKKVTLQDEPSIIMEKLCTPVVNHPTQPRSILKKSSVQFSSNPGSASSTANETGGITADHTAKTASKASESTNPGTNVTSKGQSSPVAPRKPRIVHPASYQAPPLNALSVQANAAHPCPPKALADPHHYSMFEYQPSFQDPPGLPYASTVWNWERRQYLDMTHPALNPLSGTFQGPRY</sequence>
<accession>A0A9W8B4R3</accession>
<feature type="region of interest" description="Disordered" evidence="1">
    <location>
        <begin position="245"/>
        <end position="301"/>
    </location>
</feature>
<evidence type="ECO:0000256" key="1">
    <source>
        <dbReference type="SAM" id="MobiDB-lite"/>
    </source>
</evidence>
<comment type="caution">
    <text evidence="2">The sequence shown here is derived from an EMBL/GenBank/DDBJ whole genome shotgun (WGS) entry which is preliminary data.</text>
</comment>
<feature type="compositionally biased region" description="Low complexity" evidence="1">
    <location>
        <begin position="18"/>
        <end position="33"/>
    </location>
</feature>
<gene>
    <name evidence="2" type="ORF">H4R34_001874</name>
</gene>
<evidence type="ECO:0000313" key="2">
    <source>
        <dbReference type="EMBL" id="KAJ1981977.1"/>
    </source>
</evidence>
<dbReference type="AlphaFoldDB" id="A0A9W8B4R3"/>
<organism evidence="2 3">
    <name type="scientific">Dimargaris verticillata</name>
    <dbReference type="NCBI Taxonomy" id="2761393"/>
    <lineage>
        <taxon>Eukaryota</taxon>
        <taxon>Fungi</taxon>
        <taxon>Fungi incertae sedis</taxon>
        <taxon>Zoopagomycota</taxon>
        <taxon>Kickxellomycotina</taxon>
        <taxon>Dimargaritomycetes</taxon>
        <taxon>Dimargaritales</taxon>
        <taxon>Dimargaritaceae</taxon>
        <taxon>Dimargaris</taxon>
    </lineage>
</organism>
<reference evidence="2" key="1">
    <citation type="submission" date="2022-07" db="EMBL/GenBank/DDBJ databases">
        <title>Phylogenomic reconstructions and comparative analyses of Kickxellomycotina fungi.</title>
        <authorList>
            <person name="Reynolds N.K."/>
            <person name="Stajich J.E."/>
            <person name="Barry K."/>
            <person name="Grigoriev I.V."/>
            <person name="Crous P."/>
            <person name="Smith M.E."/>
        </authorList>
    </citation>
    <scope>NUCLEOTIDE SEQUENCE</scope>
    <source>
        <strain evidence="2">RSA 567</strain>
    </source>
</reference>
<feature type="compositionally biased region" description="Polar residues" evidence="1">
    <location>
        <begin position="273"/>
        <end position="296"/>
    </location>
</feature>
<feature type="compositionally biased region" description="Polar residues" evidence="1">
    <location>
        <begin position="245"/>
        <end position="264"/>
    </location>
</feature>
<protein>
    <submittedName>
        <fullName evidence="2">Uncharacterized protein</fullName>
    </submittedName>
</protein>
<dbReference type="OrthoDB" id="10546349at2759"/>
<dbReference type="EMBL" id="JANBQB010000105">
    <property type="protein sequence ID" value="KAJ1981977.1"/>
    <property type="molecule type" value="Genomic_DNA"/>
</dbReference>
<feature type="region of interest" description="Disordered" evidence="1">
    <location>
        <begin position="1"/>
        <end position="39"/>
    </location>
</feature>
<keyword evidence="3" id="KW-1185">Reference proteome</keyword>
<name>A0A9W8B4R3_9FUNG</name>
<evidence type="ECO:0000313" key="3">
    <source>
        <dbReference type="Proteomes" id="UP001151582"/>
    </source>
</evidence>